<dbReference type="AlphaFoldDB" id="A0AAF0QS63"/>
<evidence type="ECO:0000259" key="2">
    <source>
        <dbReference type="Pfam" id="PF17919"/>
    </source>
</evidence>
<dbReference type="InterPro" id="IPR050951">
    <property type="entry name" value="Retrovirus_Pol_polyprotein"/>
</dbReference>
<accession>A0AAF0QS63</accession>
<dbReference type="InterPro" id="IPR043128">
    <property type="entry name" value="Rev_trsase/Diguanyl_cyclase"/>
</dbReference>
<dbReference type="EMBL" id="CP133615">
    <property type="protein sequence ID" value="WMV25796.1"/>
    <property type="molecule type" value="Genomic_DNA"/>
</dbReference>
<dbReference type="PANTHER" id="PTHR37984:SF5">
    <property type="entry name" value="PROTEIN NYNRIN-LIKE"/>
    <property type="match status" value="1"/>
</dbReference>
<gene>
    <name evidence="3" type="ORF">MTR67_019181</name>
</gene>
<evidence type="ECO:0000313" key="4">
    <source>
        <dbReference type="Proteomes" id="UP001234989"/>
    </source>
</evidence>
<sequence>STIASPLTRLTRQSVSFQWSDKCEKSFEKLKTLLTSTPLLTLPEESVDFTVYCDDSGVRLGGFRMQKGKMISYASR</sequence>
<dbReference type="InterPro" id="IPR041577">
    <property type="entry name" value="RT_RNaseH_2"/>
</dbReference>
<dbReference type="Pfam" id="PF17919">
    <property type="entry name" value="RT_RNaseH_2"/>
    <property type="match status" value="1"/>
</dbReference>
<keyword evidence="1" id="KW-0511">Multifunctional enzyme</keyword>
<proteinExistence type="predicted"/>
<dbReference type="GO" id="GO:0003824">
    <property type="term" value="F:catalytic activity"/>
    <property type="evidence" value="ECO:0007669"/>
    <property type="project" value="UniProtKB-KW"/>
</dbReference>
<protein>
    <recommendedName>
        <fullName evidence="2">Reverse transcriptase/retrotransposon-derived protein RNase H-like domain-containing protein</fullName>
    </recommendedName>
</protein>
<keyword evidence="4" id="KW-1185">Reference proteome</keyword>
<dbReference type="SUPFAM" id="SSF56672">
    <property type="entry name" value="DNA/RNA polymerases"/>
    <property type="match status" value="1"/>
</dbReference>
<evidence type="ECO:0000313" key="3">
    <source>
        <dbReference type="EMBL" id="WMV25796.1"/>
    </source>
</evidence>
<name>A0AAF0QS63_SOLVR</name>
<dbReference type="PANTHER" id="PTHR37984">
    <property type="entry name" value="PROTEIN CBG26694"/>
    <property type="match status" value="1"/>
</dbReference>
<dbReference type="Gene3D" id="3.30.70.270">
    <property type="match status" value="1"/>
</dbReference>
<feature type="non-terminal residue" evidence="3">
    <location>
        <position position="1"/>
    </location>
</feature>
<dbReference type="Proteomes" id="UP001234989">
    <property type="component" value="Chromosome 4"/>
</dbReference>
<reference evidence="3" key="1">
    <citation type="submission" date="2023-08" db="EMBL/GenBank/DDBJ databases">
        <title>A de novo genome assembly of Solanum verrucosum Schlechtendal, a Mexican diploid species geographically isolated from the other diploid A-genome species in potato relatives.</title>
        <authorList>
            <person name="Hosaka K."/>
        </authorList>
    </citation>
    <scope>NUCLEOTIDE SEQUENCE</scope>
    <source>
        <tissue evidence="3">Young leaves</tissue>
    </source>
</reference>
<organism evidence="3 4">
    <name type="scientific">Solanum verrucosum</name>
    <dbReference type="NCBI Taxonomy" id="315347"/>
    <lineage>
        <taxon>Eukaryota</taxon>
        <taxon>Viridiplantae</taxon>
        <taxon>Streptophyta</taxon>
        <taxon>Embryophyta</taxon>
        <taxon>Tracheophyta</taxon>
        <taxon>Spermatophyta</taxon>
        <taxon>Magnoliopsida</taxon>
        <taxon>eudicotyledons</taxon>
        <taxon>Gunneridae</taxon>
        <taxon>Pentapetalae</taxon>
        <taxon>asterids</taxon>
        <taxon>lamiids</taxon>
        <taxon>Solanales</taxon>
        <taxon>Solanaceae</taxon>
        <taxon>Solanoideae</taxon>
        <taxon>Solaneae</taxon>
        <taxon>Solanum</taxon>
    </lineage>
</organism>
<feature type="domain" description="Reverse transcriptase/retrotransposon-derived protein RNase H-like" evidence="2">
    <location>
        <begin position="19"/>
        <end position="76"/>
    </location>
</feature>
<evidence type="ECO:0000256" key="1">
    <source>
        <dbReference type="ARBA" id="ARBA00023268"/>
    </source>
</evidence>
<dbReference type="InterPro" id="IPR043502">
    <property type="entry name" value="DNA/RNA_pol_sf"/>
</dbReference>